<dbReference type="InterPro" id="IPR036259">
    <property type="entry name" value="MFS_trans_sf"/>
</dbReference>
<evidence type="ECO:0000256" key="3">
    <source>
        <dbReference type="ARBA" id="ARBA00010992"/>
    </source>
</evidence>
<dbReference type="Pfam" id="PF00153">
    <property type="entry name" value="Mito_carr"/>
    <property type="match status" value="2"/>
</dbReference>
<feature type="transmembrane region" description="Helical" evidence="12">
    <location>
        <begin position="232"/>
        <end position="254"/>
    </location>
</feature>
<feature type="transmembrane region" description="Helical" evidence="12">
    <location>
        <begin position="533"/>
        <end position="553"/>
    </location>
</feature>
<feature type="transmembrane region" description="Helical" evidence="12">
    <location>
        <begin position="504"/>
        <end position="521"/>
    </location>
</feature>
<feature type="transmembrane region" description="Helical" evidence="12">
    <location>
        <begin position="433"/>
        <end position="456"/>
    </location>
</feature>
<feature type="transmembrane region" description="Helical" evidence="12">
    <location>
        <begin position="367"/>
        <end position="385"/>
    </location>
</feature>
<evidence type="ECO:0000313" key="15">
    <source>
        <dbReference type="Proteomes" id="UP000092993"/>
    </source>
</evidence>
<evidence type="ECO:0000256" key="2">
    <source>
        <dbReference type="ARBA" id="ARBA00006375"/>
    </source>
</evidence>
<dbReference type="InterPro" id="IPR023395">
    <property type="entry name" value="MCP_dom_sf"/>
</dbReference>
<dbReference type="SUPFAM" id="SSF103506">
    <property type="entry name" value="Mitochondrial carrier"/>
    <property type="match status" value="1"/>
</dbReference>
<dbReference type="OrthoDB" id="409947at2759"/>
<dbReference type="FunFam" id="1.50.40.10:FF:000010">
    <property type="entry name" value="Probable YHM1 (Mitochondrial carrier)"/>
    <property type="match status" value="1"/>
</dbReference>
<keyword evidence="4" id="KW-0813">Transport</keyword>
<feature type="transmembrane region" description="Helical" evidence="12">
    <location>
        <begin position="468"/>
        <end position="492"/>
    </location>
</feature>
<evidence type="ECO:0000256" key="4">
    <source>
        <dbReference type="ARBA" id="ARBA00022448"/>
    </source>
</evidence>
<dbReference type="PROSITE" id="PS50920">
    <property type="entry name" value="SOLCAR"/>
    <property type="match status" value="1"/>
</dbReference>
<dbReference type="Proteomes" id="UP000092993">
    <property type="component" value="Unassembled WGS sequence"/>
</dbReference>
<dbReference type="GO" id="GO:0005743">
    <property type="term" value="C:mitochondrial inner membrane"/>
    <property type="evidence" value="ECO:0007669"/>
    <property type="project" value="UniProtKB-SubCell"/>
</dbReference>
<evidence type="ECO:0000256" key="1">
    <source>
        <dbReference type="ARBA" id="ARBA00004448"/>
    </source>
</evidence>
<evidence type="ECO:0000256" key="9">
    <source>
        <dbReference type="ARBA" id="ARBA00023128"/>
    </source>
</evidence>
<keyword evidence="9" id="KW-0496">Mitochondrion</keyword>
<comment type="similarity">
    <text evidence="3">Belongs to the major facilitator superfamily. Sugar transporter (TC 2.A.1.1) family.</text>
</comment>
<dbReference type="EMBL" id="LUGG01000013">
    <property type="protein sequence ID" value="OBZ70929.1"/>
    <property type="molecule type" value="Genomic_DNA"/>
</dbReference>
<sequence length="938" mass="103150">MSAFFAILVTFRETAVAFDRRRNTPVIFLRHSSATLREPRALFTTSCLSSHKMALPRHASRYSFASPAAHRSVSSSTSTSTSTVTRRSPLYCSFLEAMGGPAAIAIGGSQAYAHLIDQSRPWWKNTRILKLNCCIALLLITSTTNGYDGSMMNGLQSLRQWNDAFNHPTGGMLGLLNAIQNIGCLAAYPFSPYVSDGLGRRVAVAVGASIMCVATIIQTASHSVGMFIGARFLIGFGLTFAASAAPVLITEVAYPTQRAPATSLYNTLWFLGSITAAWTTFGTFNVPTSWSWRIPSAIQALPSVLQHQQEEEALRTLAYYHANGNREDPLVEYEFEEIRAAIKFDREVAANVGWLSLIKTPGNRKRLRIMIAIAIFSQWSGNNLISYYMNKIFTAIGIVDGTTQLLINGILNIYNFIIAIVAGLLCDRIGRRPLFIISTIGMFVFWTLQTVCFALYSERGNIAAAHTFIAMIFLFYSFYDIAFTPLIVSYTVEILPFALRAKGFTVFNFALTLSLIFNQYINPIALQALGWKYYIVYVCWLAFEIIFIWCFLVETKNRTLEETAALFDGEDTAAQLAQQAAVHAGVPPITDQQSDREKASSENIIEEVKFGTAGLRASQALGRNPLASCIPTRSLGILNMSPTTNVKGSDSGTARILGSGTSGVAELLVFHPVDTIAKRLMSNKSKVSFSTLSPIIFKEYAAAPLGKKLLSLFPGLGYAAGYKVTQRIYKYGGQPWFNDILGRHYKTNFTNVFGERKGKMMMQAAAGSLTGIGEVVLLPLDALKIKRQVNPEAFRGRGVVRIFLEEGSTLYRGWGWTMARNAPGSFALFGASAMTKDYLFGITDYSKATWWQNFVASVAGAVASITIAAPLDTIKTRIQNANFEHKISGFTVVRDLIKHEGATALFKGLTPKILVVGPKLVFSYTLAQSLIPWFSKYV</sequence>
<reference evidence="14 15" key="1">
    <citation type="submission" date="2016-03" db="EMBL/GenBank/DDBJ databases">
        <title>Whole genome sequencing of Grifola frondosa 9006-11.</title>
        <authorList>
            <person name="Min B."/>
            <person name="Park H."/>
            <person name="Kim J.-G."/>
            <person name="Cho H."/>
            <person name="Oh Y.-L."/>
            <person name="Kong W.-S."/>
            <person name="Choi I.-G."/>
        </authorList>
    </citation>
    <scope>NUCLEOTIDE SEQUENCE [LARGE SCALE GENOMIC DNA]</scope>
    <source>
        <strain evidence="14 15">9006-11</strain>
    </source>
</reference>
<dbReference type="InterPro" id="IPR005828">
    <property type="entry name" value="MFS_sugar_transport-like"/>
</dbReference>
<dbReference type="InterPro" id="IPR020846">
    <property type="entry name" value="MFS_dom"/>
</dbReference>
<dbReference type="GO" id="GO:0001409">
    <property type="term" value="F:guanine nucleotide transmembrane transporter activity"/>
    <property type="evidence" value="ECO:0007669"/>
    <property type="project" value="TreeGrafter"/>
</dbReference>
<evidence type="ECO:0000256" key="10">
    <source>
        <dbReference type="ARBA" id="ARBA00023136"/>
    </source>
</evidence>
<dbReference type="PROSITE" id="PS50850">
    <property type="entry name" value="MFS"/>
    <property type="match status" value="1"/>
</dbReference>
<dbReference type="InterPro" id="IPR053042">
    <property type="entry name" value="Mito_GTP/GDP_Carrier"/>
</dbReference>
<protein>
    <submittedName>
        <fullName evidence="14">Mitochondrial GTP/GDP carrier protein 1</fullName>
    </submittedName>
</protein>
<keyword evidence="15" id="KW-1185">Reference proteome</keyword>
<dbReference type="Pfam" id="PF00083">
    <property type="entry name" value="Sugar_tr"/>
    <property type="match status" value="1"/>
</dbReference>
<comment type="similarity">
    <text evidence="2">Belongs to the mitochondrial carrier (TC 2.A.29) family.</text>
</comment>
<accession>A0A1C7M3J6</accession>
<gene>
    <name evidence="14" type="primary">GGC1</name>
    <name evidence="14" type="ORF">A0H81_09486</name>
</gene>
<keyword evidence="5 11" id="KW-0812">Transmembrane</keyword>
<evidence type="ECO:0000256" key="5">
    <source>
        <dbReference type="ARBA" id="ARBA00022692"/>
    </source>
</evidence>
<dbReference type="Gene3D" id="1.20.1250.20">
    <property type="entry name" value="MFS general substrate transporter like domains"/>
    <property type="match status" value="1"/>
</dbReference>
<comment type="caution">
    <text evidence="14">The sequence shown here is derived from an EMBL/GenBank/DDBJ whole genome shotgun (WGS) entry which is preliminary data.</text>
</comment>
<keyword evidence="6" id="KW-0677">Repeat</keyword>
<keyword evidence="7" id="KW-0999">Mitochondrion inner membrane</keyword>
<evidence type="ECO:0000313" key="14">
    <source>
        <dbReference type="EMBL" id="OBZ70929.1"/>
    </source>
</evidence>
<evidence type="ECO:0000256" key="6">
    <source>
        <dbReference type="ARBA" id="ARBA00022737"/>
    </source>
</evidence>
<evidence type="ECO:0000256" key="11">
    <source>
        <dbReference type="PROSITE-ProRule" id="PRU00282"/>
    </source>
</evidence>
<feature type="transmembrane region" description="Helical" evidence="12">
    <location>
        <begin position="266"/>
        <end position="286"/>
    </location>
</feature>
<keyword evidence="10 11" id="KW-0472">Membrane</keyword>
<organism evidence="14 15">
    <name type="scientific">Grifola frondosa</name>
    <name type="common">Maitake</name>
    <name type="synonym">Polyporus frondosus</name>
    <dbReference type="NCBI Taxonomy" id="5627"/>
    <lineage>
        <taxon>Eukaryota</taxon>
        <taxon>Fungi</taxon>
        <taxon>Dikarya</taxon>
        <taxon>Basidiomycota</taxon>
        <taxon>Agaricomycotina</taxon>
        <taxon>Agaricomycetes</taxon>
        <taxon>Polyporales</taxon>
        <taxon>Grifolaceae</taxon>
        <taxon>Grifola</taxon>
    </lineage>
</organism>
<dbReference type="PANTHER" id="PTHR46974:SF1">
    <property type="entry name" value="MITOCHONDRIAL GTP_GDP CARRIER PROTEIN 1"/>
    <property type="match status" value="1"/>
</dbReference>
<proteinExistence type="inferred from homology"/>
<comment type="subcellular location">
    <subcellularLocation>
        <location evidence="1">Mitochondrion inner membrane</location>
        <topology evidence="1">Multi-pass membrane protein</topology>
    </subcellularLocation>
</comment>
<dbReference type="InterPro" id="IPR018108">
    <property type="entry name" value="MCP_transmembrane"/>
</dbReference>
<dbReference type="PANTHER" id="PTHR46974">
    <property type="entry name" value="MITOCHONDRIAL GTP/GDP CARRIER PROTEIN 1"/>
    <property type="match status" value="1"/>
</dbReference>
<evidence type="ECO:0000256" key="7">
    <source>
        <dbReference type="ARBA" id="ARBA00022792"/>
    </source>
</evidence>
<feature type="transmembrane region" description="Helical" evidence="12">
    <location>
        <begin position="202"/>
        <end position="220"/>
    </location>
</feature>
<feature type="repeat" description="Solcar" evidence="11">
    <location>
        <begin position="851"/>
        <end position="933"/>
    </location>
</feature>
<dbReference type="SUPFAM" id="SSF103473">
    <property type="entry name" value="MFS general substrate transporter"/>
    <property type="match status" value="1"/>
</dbReference>
<evidence type="ECO:0000259" key="13">
    <source>
        <dbReference type="PROSITE" id="PS50850"/>
    </source>
</evidence>
<dbReference type="STRING" id="5627.A0A1C7M3J6"/>
<dbReference type="FunFam" id="1.20.1250.20:FF:000134">
    <property type="entry name" value="MFS sugar transporter protein"/>
    <property type="match status" value="1"/>
</dbReference>
<evidence type="ECO:0000256" key="8">
    <source>
        <dbReference type="ARBA" id="ARBA00022989"/>
    </source>
</evidence>
<dbReference type="Gene3D" id="1.50.40.10">
    <property type="entry name" value="Mitochondrial carrier domain"/>
    <property type="match status" value="1"/>
</dbReference>
<dbReference type="AlphaFoldDB" id="A0A1C7M3J6"/>
<evidence type="ECO:0000256" key="12">
    <source>
        <dbReference type="SAM" id="Phobius"/>
    </source>
</evidence>
<feature type="domain" description="Major facilitator superfamily (MFS) profile" evidence="13">
    <location>
        <begin position="134"/>
        <end position="556"/>
    </location>
</feature>
<name>A0A1C7M3J6_GRIFR</name>
<feature type="transmembrane region" description="Helical" evidence="12">
    <location>
        <begin position="405"/>
        <end position="426"/>
    </location>
</feature>
<keyword evidence="8 12" id="KW-1133">Transmembrane helix</keyword>